<dbReference type="InterPro" id="IPR032820">
    <property type="entry name" value="ATPase_put"/>
</dbReference>
<proteinExistence type="predicted"/>
<feature type="transmembrane region" description="Helical" evidence="1">
    <location>
        <begin position="12"/>
        <end position="33"/>
    </location>
</feature>
<sequence>MKWITKELIKNFSLLGYLGFLIAGNILLYVFIYKMIEKYFFKSTILFILLLLIGIVSGFYSAYKLIMKK</sequence>
<organism evidence="2 3">
    <name type="scientific">Fusobacterium varium ATCC 27725</name>
    <dbReference type="NCBI Taxonomy" id="469618"/>
    <lineage>
        <taxon>Bacteria</taxon>
        <taxon>Fusobacteriati</taxon>
        <taxon>Fusobacteriota</taxon>
        <taxon>Fusobacteriia</taxon>
        <taxon>Fusobacteriales</taxon>
        <taxon>Fusobacteriaceae</taxon>
        <taxon>Fusobacterium</taxon>
    </lineage>
</organism>
<protein>
    <recommendedName>
        <fullName evidence="4">F0F1-ATPase subunit</fullName>
    </recommendedName>
</protein>
<dbReference type="EMBL" id="CP028103">
    <property type="protein sequence ID" value="AVQ30713.1"/>
    <property type="molecule type" value="Genomic_DNA"/>
</dbReference>
<feature type="transmembrane region" description="Helical" evidence="1">
    <location>
        <begin position="39"/>
        <end position="63"/>
    </location>
</feature>
<evidence type="ECO:0000256" key="1">
    <source>
        <dbReference type="SAM" id="Phobius"/>
    </source>
</evidence>
<reference evidence="3" key="1">
    <citation type="journal article" date="2018" name="MSphere">
        <title>Fusobacterium Genomics Using MinION and Illumina Sequencing Enables Genome Completion and Correction.</title>
        <authorList>
            <person name="Todd S.M."/>
            <person name="Settlage R.E."/>
            <person name="Lahmers K.K."/>
            <person name="Slade D.J."/>
        </authorList>
    </citation>
    <scope>NUCLEOTIDE SEQUENCE [LARGE SCALE GENOMIC DNA]</scope>
    <source>
        <strain evidence="3">ATCC 27725</strain>
    </source>
</reference>
<gene>
    <name evidence="2" type="ORF">C4N18_05610</name>
</gene>
<dbReference type="GeneID" id="300401408"/>
<evidence type="ECO:0000313" key="2">
    <source>
        <dbReference type="EMBL" id="AVQ30713.1"/>
    </source>
</evidence>
<keyword evidence="1" id="KW-0812">Transmembrane</keyword>
<evidence type="ECO:0008006" key="4">
    <source>
        <dbReference type="Google" id="ProtNLM"/>
    </source>
</evidence>
<dbReference type="RefSeq" id="WP_039995992.1">
    <property type="nucleotide sequence ID" value="NZ_CP028103.1"/>
</dbReference>
<accession>A0ABM6U343</accession>
<evidence type="ECO:0000313" key="3">
    <source>
        <dbReference type="Proteomes" id="UP000241238"/>
    </source>
</evidence>
<keyword evidence="1" id="KW-1133">Transmembrane helix</keyword>
<name>A0ABM6U343_FUSVA</name>
<keyword evidence="1" id="KW-0472">Membrane</keyword>
<dbReference type="Proteomes" id="UP000241238">
    <property type="component" value="Chromosome"/>
</dbReference>
<dbReference type="Pfam" id="PF09527">
    <property type="entry name" value="ATPase_gene1"/>
    <property type="match status" value="1"/>
</dbReference>
<keyword evidence="3" id="KW-1185">Reference proteome</keyword>